<evidence type="ECO:0000256" key="4">
    <source>
        <dbReference type="HAMAP-Rule" id="MF_00528"/>
    </source>
</evidence>
<evidence type="ECO:0000256" key="2">
    <source>
        <dbReference type="ARBA" id="ARBA00022801"/>
    </source>
</evidence>
<dbReference type="PIRSF" id="PIRSF006305">
    <property type="entry name" value="Maf"/>
    <property type="match status" value="1"/>
</dbReference>
<keyword evidence="6" id="KW-1185">Reference proteome</keyword>
<comment type="function">
    <text evidence="4">Nucleoside triphosphate pyrophosphatase that hydrolyzes dTTP and UTP. May have a dual role in cell division arrest and in preventing the incorporation of modified nucleotides into cellular nucleic acids.</text>
</comment>
<proteinExistence type="inferred from homology"/>
<reference evidence="5 6" key="1">
    <citation type="submission" date="2018-10" db="EMBL/GenBank/DDBJ databases">
        <title>Genomic Encyclopedia of Type Strains, Phase IV (KMG-IV): sequencing the most valuable type-strain genomes for metagenomic binning, comparative biology and taxonomic classification.</title>
        <authorList>
            <person name="Goeker M."/>
        </authorList>
    </citation>
    <scope>NUCLEOTIDE SEQUENCE [LARGE SCALE GENOMIC DNA]</scope>
    <source>
        <strain evidence="5 6">DSM 23229</strain>
    </source>
</reference>
<dbReference type="InterPro" id="IPR029001">
    <property type="entry name" value="ITPase-like_fam"/>
</dbReference>
<dbReference type="GO" id="GO:0009117">
    <property type="term" value="P:nucleotide metabolic process"/>
    <property type="evidence" value="ECO:0007669"/>
    <property type="project" value="UniProtKB-KW"/>
</dbReference>
<comment type="caution">
    <text evidence="4">Lacks conserved residue(s) required for the propagation of feature annotation.</text>
</comment>
<feature type="site" description="Important for substrate specificity" evidence="4">
    <location>
        <position position="80"/>
    </location>
</feature>
<protein>
    <recommendedName>
        <fullName evidence="4">dTTP/UTP pyrophosphatase</fullName>
        <shortName evidence="4">dTTPase/UTPase</shortName>
        <ecNumber evidence="4">3.6.1.9</ecNumber>
    </recommendedName>
    <alternativeName>
        <fullName evidence="4">Nucleoside triphosphate pyrophosphatase</fullName>
    </alternativeName>
    <alternativeName>
        <fullName evidence="4">Nucleotide pyrophosphatase</fullName>
        <shortName evidence="4">Nucleotide PPase</shortName>
    </alternativeName>
</protein>
<dbReference type="AlphaFoldDB" id="A0A420WVH5"/>
<evidence type="ECO:0000313" key="5">
    <source>
        <dbReference type="EMBL" id="RKR02542.1"/>
    </source>
</evidence>
<comment type="similarity">
    <text evidence="4">Belongs to the Maf family. YhdE subfamily.</text>
</comment>
<dbReference type="GO" id="GO:0005737">
    <property type="term" value="C:cytoplasm"/>
    <property type="evidence" value="ECO:0007669"/>
    <property type="project" value="UniProtKB-SubCell"/>
</dbReference>
<evidence type="ECO:0000256" key="3">
    <source>
        <dbReference type="ARBA" id="ARBA00023080"/>
    </source>
</evidence>
<comment type="cofactor">
    <cofactor evidence="1 4">
        <name>a divalent metal cation</name>
        <dbReference type="ChEBI" id="CHEBI:60240"/>
    </cofactor>
</comment>
<dbReference type="GO" id="GO:0036221">
    <property type="term" value="F:UTP diphosphatase activity"/>
    <property type="evidence" value="ECO:0007669"/>
    <property type="project" value="RHEA"/>
</dbReference>
<feature type="site" description="Important for substrate specificity" evidence="4">
    <location>
        <position position="162"/>
    </location>
</feature>
<evidence type="ECO:0000313" key="6">
    <source>
        <dbReference type="Proteomes" id="UP000281975"/>
    </source>
</evidence>
<dbReference type="CDD" id="cd00555">
    <property type="entry name" value="Maf"/>
    <property type="match status" value="1"/>
</dbReference>
<keyword evidence="3 4" id="KW-0546">Nucleotide metabolism</keyword>
<evidence type="ECO:0000256" key="1">
    <source>
        <dbReference type="ARBA" id="ARBA00001968"/>
    </source>
</evidence>
<dbReference type="InterPro" id="IPR003697">
    <property type="entry name" value="Maf-like"/>
</dbReference>
<organism evidence="5 6">
    <name type="scientific">Kushneria sinocarnis</name>
    <dbReference type="NCBI Taxonomy" id="595502"/>
    <lineage>
        <taxon>Bacteria</taxon>
        <taxon>Pseudomonadati</taxon>
        <taxon>Pseudomonadota</taxon>
        <taxon>Gammaproteobacteria</taxon>
        <taxon>Oceanospirillales</taxon>
        <taxon>Halomonadaceae</taxon>
        <taxon>Kushneria</taxon>
    </lineage>
</organism>
<comment type="subcellular location">
    <subcellularLocation>
        <location evidence="4">Cytoplasm</location>
    </subcellularLocation>
</comment>
<gene>
    <name evidence="5" type="ORF">C7446_2258</name>
</gene>
<dbReference type="Gene3D" id="3.90.950.10">
    <property type="match status" value="1"/>
</dbReference>
<dbReference type="SUPFAM" id="SSF52972">
    <property type="entry name" value="ITPase-like"/>
    <property type="match status" value="1"/>
</dbReference>
<dbReference type="Proteomes" id="UP000281975">
    <property type="component" value="Unassembled WGS sequence"/>
</dbReference>
<dbReference type="GO" id="GO:0036218">
    <property type="term" value="F:dTTP diphosphatase activity"/>
    <property type="evidence" value="ECO:0007669"/>
    <property type="project" value="RHEA"/>
</dbReference>
<keyword evidence="2 4" id="KW-0378">Hydrolase</keyword>
<keyword evidence="4" id="KW-0963">Cytoplasm</keyword>
<dbReference type="PANTHER" id="PTHR43213">
    <property type="entry name" value="BIFUNCTIONAL DTTP/UTP PYROPHOSPHATASE/METHYLTRANSFERASE PROTEIN-RELATED"/>
    <property type="match status" value="1"/>
</dbReference>
<dbReference type="HAMAP" id="MF_00528">
    <property type="entry name" value="Maf"/>
    <property type="match status" value="1"/>
</dbReference>
<dbReference type="Pfam" id="PF02545">
    <property type="entry name" value="Maf"/>
    <property type="match status" value="1"/>
</dbReference>
<comment type="catalytic activity">
    <reaction evidence="4">
        <text>UTP + H2O = UMP + diphosphate + H(+)</text>
        <dbReference type="Rhea" id="RHEA:29395"/>
        <dbReference type="ChEBI" id="CHEBI:15377"/>
        <dbReference type="ChEBI" id="CHEBI:15378"/>
        <dbReference type="ChEBI" id="CHEBI:33019"/>
        <dbReference type="ChEBI" id="CHEBI:46398"/>
        <dbReference type="ChEBI" id="CHEBI:57865"/>
        <dbReference type="EC" id="3.6.1.9"/>
    </reaction>
</comment>
<name>A0A420WVH5_9GAMM</name>
<comment type="catalytic activity">
    <reaction evidence="4">
        <text>dTTP + H2O = dTMP + diphosphate + H(+)</text>
        <dbReference type="Rhea" id="RHEA:28534"/>
        <dbReference type="ChEBI" id="CHEBI:15377"/>
        <dbReference type="ChEBI" id="CHEBI:15378"/>
        <dbReference type="ChEBI" id="CHEBI:33019"/>
        <dbReference type="ChEBI" id="CHEBI:37568"/>
        <dbReference type="ChEBI" id="CHEBI:63528"/>
        <dbReference type="EC" id="3.6.1.9"/>
    </reaction>
</comment>
<comment type="caution">
    <text evidence="5">The sequence shown here is derived from an EMBL/GenBank/DDBJ whole genome shotgun (WGS) entry which is preliminary data.</text>
</comment>
<accession>A0A420WVH5</accession>
<dbReference type="EC" id="3.6.1.9" evidence="4"/>
<dbReference type="NCBIfam" id="TIGR00172">
    <property type="entry name" value="maf"/>
    <property type="match status" value="1"/>
</dbReference>
<feature type="site" description="Important for substrate specificity" evidence="4">
    <location>
        <position position="22"/>
    </location>
</feature>
<feature type="active site" description="Proton acceptor" evidence="4">
    <location>
        <position position="79"/>
    </location>
</feature>
<dbReference type="EMBL" id="RBIN01000006">
    <property type="protein sequence ID" value="RKR02542.1"/>
    <property type="molecule type" value="Genomic_DNA"/>
</dbReference>
<sequence>MSFEPEADTMTSPLILASASPRRRMLLETIGVCCEARPAAIDETPRPGEMPPEYVQRMALEKARAGAAANPHAVVLGADTALSLEGAILGKPGSDDNARRMLEALSGRAHEVLSAVTVVGPAGELSECVISEVTLAPLGRDRIEAYLATGEGQDKAGGYAIQGLAGAFIQRLVGSYSAVVGLPLRETAELLIRQGIAIWQHPRSP</sequence>
<dbReference type="PANTHER" id="PTHR43213:SF5">
    <property type="entry name" value="BIFUNCTIONAL DTTP_UTP PYROPHOSPHATASE_METHYLTRANSFERASE PROTEIN-RELATED"/>
    <property type="match status" value="1"/>
</dbReference>